<name>A0A3R7XG36_9EURY</name>
<dbReference type="Pfam" id="PF02505">
    <property type="entry name" value="MCR_D"/>
    <property type="match status" value="1"/>
</dbReference>
<comment type="caution">
    <text evidence="2">The sequence shown here is derived from an EMBL/GenBank/DDBJ whole genome shotgun (WGS) entry which is preliminary data.</text>
</comment>
<evidence type="ECO:0000256" key="1">
    <source>
        <dbReference type="ARBA" id="ARBA00022994"/>
    </source>
</evidence>
<keyword evidence="1" id="KW-0484">Methanogenesis</keyword>
<dbReference type="InterPro" id="IPR003901">
    <property type="entry name" value="Me_CoM_Rdtase_D"/>
</dbReference>
<dbReference type="PIRSF" id="PIRSF005636">
    <property type="entry name" value="McrD"/>
    <property type="match status" value="1"/>
</dbReference>
<dbReference type="Proteomes" id="UP000284763">
    <property type="component" value="Unassembled WGS sequence"/>
</dbReference>
<dbReference type="GO" id="GO:0015948">
    <property type="term" value="P:methanogenesis"/>
    <property type="evidence" value="ECO:0007669"/>
    <property type="project" value="UniProtKB-KW"/>
</dbReference>
<evidence type="ECO:0000313" key="2">
    <source>
        <dbReference type="EMBL" id="RQD82185.1"/>
    </source>
</evidence>
<protein>
    <submittedName>
        <fullName evidence="2">Methyl-coenzyme M reductase operon protein D</fullName>
    </submittedName>
</protein>
<evidence type="ECO:0000313" key="3">
    <source>
        <dbReference type="Proteomes" id="UP000284763"/>
    </source>
</evidence>
<reference evidence="2 3" key="1">
    <citation type="submission" date="2018-08" db="EMBL/GenBank/DDBJ databases">
        <title>The metabolism and importance of syntrophic acetate oxidation coupled to methane or sulfide production in haloalkaline environments.</title>
        <authorList>
            <person name="Timmers P.H.A."/>
            <person name="Vavourakis C.D."/>
            <person name="Sorokin D.Y."/>
            <person name="Sinninghe Damste J.S."/>
            <person name="Muyzer G."/>
            <person name="Stams A.J.M."/>
            <person name="Plugge C.M."/>
        </authorList>
    </citation>
    <scope>NUCLEOTIDE SEQUENCE [LARGE SCALE GENOMIC DNA]</scope>
    <source>
        <strain evidence="2">MSAO_Arc3</strain>
    </source>
</reference>
<sequence>IQIEIFPKRLLGPERAQKLLLELNQIEGILRAVIQGPRLPLKVPYGPATGENVLHPDRKIVQINDTTFELAILVGRIRMEIRDFEVKERVREVCEDLLPFGFEFREGTFIAKRSTVSDYAKRGPDADPNLRGLFDPKASLDEQICFLNRSDNDIENK</sequence>
<dbReference type="EMBL" id="QZAB01000471">
    <property type="protein sequence ID" value="RQD82185.1"/>
    <property type="molecule type" value="Genomic_DNA"/>
</dbReference>
<accession>A0A3R7XG36</accession>
<feature type="non-terminal residue" evidence="2">
    <location>
        <position position="1"/>
    </location>
</feature>
<organism evidence="2 3">
    <name type="scientific">Methanosalsum natronophilum</name>
    <dbReference type="NCBI Taxonomy" id="768733"/>
    <lineage>
        <taxon>Archaea</taxon>
        <taxon>Methanobacteriati</taxon>
        <taxon>Methanobacteriota</taxon>
        <taxon>Stenosarchaea group</taxon>
        <taxon>Methanomicrobia</taxon>
        <taxon>Methanosarcinales</taxon>
        <taxon>Methanosarcinaceae</taxon>
        <taxon>Methanosalsum</taxon>
    </lineage>
</organism>
<dbReference type="AlphaFoldDB" id="A0A3R7XG36"/>
<gene>
    <name evidence="2" type="primary">mcrD</name>
    <name evidence="2" type="ORF">D5R95_07510</name>
</gene>
<dbReference type="NCBIfam" id="TIGR03260">
    <property type="entry name" value="met_CoM_red_D"/>
    <property type="match status" value="1"/>
</dbReference>
<proteinExistence type="predicted"/>